<reference evidence="2" key="2">
    <citation type="submission" date="2022-06" db="UniProtKB">
        <authorList>
            <consortium name="EnsemblMetazoa"/>
        </authorList>
    </citation>
    <scope>IDENTIFICATION</scope>
    <source>
        <strain evidence="2">PS312</strain>
    </source>
</reference>
<name>A0A454XTE9_PRIPA</name>
<dbReference type="AlphaFoldDB" id="A0A454XTE9"/>
<evidence type="ECO:0000313" key="2">
    <source>
        <dbReference type="EnsemblMetazoa" id="PPA08313.1"/>
    </source>
</evidence>
<feature type="compositionally biased region" description="Low complexity" evidence="1">
    <location>
        <begin position="78"/>
        <end position="123"/>
    </location>
</feature>
<accession>A0A454XTE9</accession>
<dbReference type="Proteomes" id="UP000005239">
    <property type="component" value="Unassembled WGS sequence"/>
</dbReference>
<proteinExistence type="predicted"/>
<organism evidence="2 3">
    <name type="scientific">Pristionchus pacificus</name>
    <name type="common">Parasitic nematode worm</name>
    <dbReference type="NCBI Taxonomy" id="54126"/>
    <lineage>
        <taxon>Eukaryota</taxon>
        <taxon>Metazoa</taxon>
        <taxon>Ecdysozoa</taxon>
        <taxon>Nematoda</taxon>
        <taxon>Chromadorea</taxon>
        <taxon>Rhabditida</taxon>
        <taxon>Rhabditina</taxon>
        <taxon>Diplogasteromorpha</taxon>
        <taxon>Diplogasteroidea</taxon>
        <taxon>Neodiplogasteridae</taxon>
        <taxon>Pristionchus</taxon>
    </lineage>
</organism>
<feature type="region of interest" description="Disordered" evidence="1">
    <location>
        <begin position="68"/>
        <end position="136"/>
    </location>
</feature>
<sequence>MGRVKKSAPWAPGRGRNVNRPINAEAASSDDHLFAPADECDIVYGAGRNNDDVDIDDDVDIEDNLSGKFIVEQKPEGAATTAPASASDADSSCSDADPSASTADPSASDADAPPASPPSSIASRVKARHAAKREEK</sequence>
<reference evidence="3" key="1">
    <citation type="journal article" date="2008" name="Nat. Genet.">
        <title>The Pristionchus pacificus genome provides a unique perspective on nematode lifestyle and parasitism.</title>
        <authorList>
            <person name="Dieterich C."/>
            <person name="Clifton S.W."/>
            <person name="Schuster L.N."/>
            <person name="Chinwalla A."/>
            <person name="Delehaunty K."/>
            <person name="Dinkelacker I."/>
            <person name="Fulton L."/>
            <person name="Fulton R."/>
            <person name="Godfrey J."/>
            <person name="Minx P."/>
            <person name="Mitreva M."/>
            <person name="Roeseler W."/>
            <person name="Tian H."/>
            <person name="Witte H."/>
            <person name="Yang S.P."/>
            <person name="Wilson R.K."/>
            <person name="Sommer R.J."/>
        </authorList>
    </citation>
    <scope>NUCLEOTIDE SEQUENCE [LARGE SCALE GENOMIC DNA]</scope>
    <source>
        <strain evidence="3">PS312</strain>
    </source>
</reference>
<keyword evidence="3" id="KW-1185">Reference proteome</keyword>
<gene>
    <name evidence="2" type="primary">WBGene00097867</name>
</gene>
<accession>A0A8R1Y884</accession>
<feature type="region of interest" description="Disordered" evidence="1">
    <location>
        <begin position="1"/>
        <end position="31"/>
    </location>
</feature>
<protein>
    <submittedName>
        <fullName evidence="2">Uncharacterized protein</fullName>
    </submittedName>
</protein>
<feature type="compositionally biased region" description="Basic residues" evidence="1">
    <location>
        <begin position="125"/>
        <end position="136"/>
    </location>
</feature>
<dbReference type="EnsemblMetazoa" id="PPA08313.1">
    <property type="protein sequence ID" value="PPA08313.1"/>
    <property type="gene ID" value="WBGene00097867"/>
</dbReference>
<evidence type="ECO:0000313" key="3">
    <source>
        <dbReference type="Proteomes" id="UP000005239"/>
    </source>
</evidence>
<evidence type="ECO:0000256" key="1">
    <source>
        <dbReference type="SAM" id="MobiDB-lite"/>
    </source>
</evidence>